<accession>A0A914QV15</accession>
<dbReference type="WBParaSite" id="PDA_v2.g7828.t1">
    <property type="protein sequence ID" value="PDA_v2.g7828.t1"/>
    <property type="gene ID" value="PDA_v2.g7828"/>
</dbReference>
<feature type="compositionally biased region" description="Basic residues" evidence="1">
    <location>
        <begin position="350"/>
        <end position="363"/>
    </location>
</feature>
<feature type="region of interest" description="Disordered" evidence="1">
    <location>
        <begin position="1"/>
        <end position="34"/>
    </location>
</feature>
<dbReference type="AlphaFoldDB" id="A0A914QV15"/>
<feature type="compositionally biased region" description="Acidic residues" evidence="1">
    <location>
        <begin position="326"/>
        <end position="340"/>
    </location>
</feature>
<protein>
    <submittedName>
        <fullName evidence="3">Uncharacterized protein</fullName>
    </submittedName>
</protein>
<sequence length="465" mass="52893">MDVDEQKQEKSSSPFNLPGNDDFGSPQPHKAKVPRIDKDIDETDANIDNNHVTSIASRLVDIGQNKEMILNKSFLVAYELPESDEASGDGYYHYGIVVGNTRHAAAEEYYISRTSASTIPTIRVDYILTKKPTKSEAIIISAVAGLEAKKDKLQYSATDILRNARQVLKYQPGIFSAETLNDPNLSPEDWKKRYETIVKDQMSEILNVDPSRILSSIWRTTFIDDRDFNQMLPFLVKHCTSIKKLARVCNTYRVRKTQTMRLCTDPEIIDGDYSDFEHLLNKITGRDWQWYATNPNIYETSKEGEPKKNLKKGSKAAGKTQRQNDDDSDEENKEEEEDEPKTDGQPKVTRIIKKRNGGNKRKTKKIQFNSIDITSITTNYLTPLRSQPHIAALFCHFIKTHSSNSDVFPENDVISTTAARMETETGNFDWAAFYATVGNIPKFPSLITTTLCLKLKLIILHYCKE</sequence>
<evidence type="ECO:0000256" key="1">
    <source>
        <dbReference type="SAM" id="MobiDB-lite"/>
    </source>
</evidence>
<name>A0A914QV15_9BILA</name>
<feature type="compositionally biased region" description="Basic and acidic residues" evidence="1">
    <location>
        <begin position="1"/>
        <end position="10"/>
    </location>
</feature>
<evidence type="ECO:0000313" key="3">
    <source>
        <dbReference type="WBParaSite" id="PDA_v2.g7828.t1"/>
    </source>
</evidence>
<reference evidence="3" key="1">
    <citation type="submission" date="2022-11" db="UniProtKB">
        <authorList>
            <consortium name="WormBaseParasite"/>
        </authorList>
    </citation>
    <scope>IDENTIFICATION</scope>
</reference>
<evidence type="ECO:0000313" key="2">
    <source>
        <dbReference type="Proteomes" id="UP000887578"/>
    </source>
</evidence>
<proteinExistence type="predicted"/>
<keyword evidence="2" id="KW-1185">Reference proteome</keyword>
<feature type="region of interest" description="Disordered" evidence="1">
    <location>
        <begin position="299"/>
        <end position="363"/>
    </location>
</feature>
<dbReference type="Proteomes" id="UP000887578">
    <property type="component" value="Unplaced"/>
</dbReference>
<organism evidence="2 3">
    <name type="scientific">Panagrolaimus davidi</name>
    <dbReference type="NCBI Taxonomy" id="227884"/>
    <lineage>
        <taxon>Eukaryota</taxon>
        <taxon>Metazoa</taxon>
        <taxon>Ecdysozoa</taxon>
        <taxon>Nematoda</taxon>
        <taxon>Chromadorea</taxon>
        <taxon>Rhabditida</taxon>
        <taxon>Tylenchina</taxon>
        <taxon>Panagrolaimomorpha</taxon>
        <taxon>Panagrolaimoidea</taxon>
        <taxon>Panagrolaimidae</taxon>
        <taxon>Panagrolaimus</taxon>
    </lineage>
</organism>